<dbReference type="Pfam" id="PF08708">
    <property type="entry name" value="PriCT_1"/>
    <property type="match status" value="1"/>
</dbReference>
<dbReference type="SMART" id="SM00943">
    <property type="entry name" value="Prim-Pol"/>
    <property type="match status" value="1"/>
</dbReference>
<feature type="region of interest" description="Disordered" evidence="1">
    <location>
        <begin position="734"/>
        <end position="780"/>
    </location>
</feature>
<proteinExistence type="predicted"/>
<evidence type="ECO:0000313" key="5">
    <source>
        <dbReference type="Proteomes" id="UP000315440"/>
    </source>
</evidence>
<dbReference type="EMBL" id="SJPQ01000005">
    <property type="protein sequence ID" value="TWT86242.1"/>
    <property type="molecule type" value="Genomic_DNA"/>
</dbReference>
<feature type="domain" description="Primase C-terminal 1" evidence="2">
    <location>
        <begin position="202"/>
        <end position="268"/>
    </location>
</feature>
<dbReference type="InterPro" id="IPR015330">
    <property type="entry name" value="DNA_primase/pol_bifunc_N"/>
</dbReference>
<dbReference type="Pfam" id="PF09250">
    <property type="entry name" value="Prim-Pol"/>
    <property type="match status" value="1"/>
</dbReference>
<protein>
    <recommendedName>
        <fullName evidence="6">DNA primase/polymerase bifunctional N-terminal domain-containing protein</fullName>
    </recommendedName>
</protein>
<gene>
    <name evidence="4" type="ORF">Mal64_37810</name>
</gene>
<dbReference type="OrthoDB" id="279540at2"/>
<feature type="domain" description="DNA primase/polymerase bifunctional N-terminal" evidence="3">
    <location>
        <begin position="18"/>
        <end position="174"/>
    </location>
</feature>
<dbReference type="Proteomes" id="UP000315440">
    <property type="component" value="Unassembled WGS sequence"/>
</dbReference>
<evidence type="ECO:0008006" key="6">
    <source>
        <dbReference type="Google" id="ProtNLM"/>
    </source>
</evidence>
<feature type="region of interest" description="Disordered" evidence="1">
    <location>
        <begin position="382"/>
        <end position="403"/>
    </location>
</feature>
<dbReference type="InterPro" id="IPR025048">
    <property type="entry name" value="DUF3987"/>
</dbReference>
<dbReference type="SUPFAM" id="SSF56747">
    <property type="entry name" value="Prim-pol domain"/>
    <property type="match status" value="1"/>
</dbReference>
<feature type="compositionally biased region" description="Basic and acidic residues" evidence="1">
    <location>
        <begin position="771"/>
        <end position="780"/>
    </location>
</feature>
<comment type="caution">
    <text evidence="4">The sequence shown here is derived from an EMBL/GenBank/DDBJ whole genome shotgun (WGS) entry which is preliminary data.</text>
</comment>
<reference evidence="4 5" key="1">
    <citation type="submission" date="2019-02" db="EMBL/GenBank/DDBJ databases">
        <title>Deep-cultivation of Planctomycetes and their phenomic and genomic characterization uncovers novel biology.</title>
        <authorList>
            <person name="Wiegand S."/>
            <person name="Jogler M."/>
            <person name="Boedeker C."/>
            <person name="Pinto D."/>
            <person name="Vollmers J."/>
            <person name="Rivas-Marin E."/>
            <person name="Kohn T."/>
            <person name="Peeters S.H."/>
            <person name="Heuer A."/>
            <person name="Rast P."/>
            <person name="Oberbeckmann S."/>
            <person name="Bunk B."/>
            <person name="Jeske O."/>
            <person name="Meyerdierks A."/>
            <person name="Storesund J.E."/>
            <person name="Kallscheuer N."/>
            <person name="Luecker S."/>
            <person name="Lage O.M."/>
            <person name="Pohl T."/>
            <person name="Merkel B.J."/>
            <person name="Hornburger P."/>
            <person name="Mueller R.-W."/>
            <person name="Bruemmer F."/>
            <person name="Labrenz M."/>
            <person name="Spormann A.M."/>
            <person name="Op Den Camp H."/>
            <person name="Overmann J."/>
            <person name="Amann R."/>
            <person name="Jetten M.S.M."/>
            <person name="Mascher T."/>
            <person name="Medema M.H."/>
            <person name="Devos D.P."/>
            <person name="Kaster A.-K."/>
            <person name="Ovreas L."/>
            <person name="Rohde M."/>
            <person name="Galperin M.Y."/>
            <person name="Jogler C."/>
        </authorList>
    </citation>
    <scope>NUCLEOTIDE SEQUENCE [LARGE SCALE GENOMIC DNA]</scope>
    <source>
        <strain evidence="4 5">Mal64</strain>
    </source>
</reference>
<feature type="region of interest" description="Disordered" evidence="1">
    <location>
        <begin position="184"/>
        <end position="203"/>
    </location>
</feature>
<dbReference type="Pfam" id="PF13148">
    <property type="entry name" value="DUF3987"/>
    <property type="match status" value="1"/>
</dbReference>
<evidence type="ECO:0000256" key="1">
    <source>
        <dbReference type="SAM" id="MobiDB-lite"/>
    </source>
</evidence>
<sequence>MSTTTLSALSVETLRESALRYASLGYRVFPCKPGGKAPAVARGFHEATTDEKQIAAWWSQGVAYNIGVATEGLLVVDVDGPTNPWLTTEGGAELLLGDAPAVRTPRGGWHVWLRAPAGVGLRNTAGKLAEMVDTRAAGGYVVAAPSAVAGKPYRWVEGRGPVAVGALPEPPRWLVERLTARPKTTATPGVNAAAKPSAGGVSDANAPVAEGQRNAALASLAGSLRRAGLGEPALLAALVAENARRCRPPLDEQEVAAIARSVARYAEGPRKPSAPAWRPLPVESLGGVLAEFVDATARSQVVDPSMVALPLLAALAGAIGASRRVAIKPDWCEPSILWCALVAPSGSGKTPAAAPVLRVVRDRDARAVRENERLLAEHREDCERHDAERRRNKTTDRGARPERPPLVRYHLQDVTPEQLLAVLVDNPRGVLVVRDELSGLFGGFGRYSDGKGAAERAKYLSVWSAEHLSDDRKQATSCYVRRPHVSIYGGVQPDVLFRSLGDDDVAAGLPARFLFARPPERSRRWSDASTPHELSERVAGLFDRLYALPMGVDAEGDPAPVDLPLTGGARRRFRAWHDETHAPRVEGADGALRAALSKLPAYVGRLALVLRLARWAAEGDAAESDTHEGAGPAEIDGDSVDRAITLVEWFAHEASRVYSLRGESAGDRETRRLVEWIERRGGEAAPRDVQAGCRWLRTPGAAEGALTALAEEGLGEWRVERTATNARRVLRLSAASASTDSHEPRDLAESADADTPAERATNGAAPTDATECERCGSRSYRDTPIHDGRSVRRDCAQCGRTLGHPVWAP</sequence>
<evidence type="ECO:0000259" key="3">
    <source>
        <dbReference type="SMART" id="SM00943"/>
    </source>
</evidence>
<dbReference type="SMART" id="SM00942">
    <property type="entry name" value="PriCT_1"/>
    <property type="match status" value="1"/>
</dbReference>
<accession>A0A5C5ZFY7</accession>
<dbReference type="RefSeq" id="WP_146403224.1">
    <property type="nucleotide sequence ID" value="NZ_SJPQ01000005.1"/>
</dbReference>
<dbReference type="AlphaFoldDB" id="A0A5C5ZFY7"/>
<dbReference type="InterPro" id="IPR014820">
    <property type="entry name" value="PriCT_1"/>
</dbReference>
<keyword evidence="5" id="KW-1185">Reference proteome</keyword>
<dbReference type="CDD" id="cd04859">
    <property type="entry name" value="Prim_Pol"/>
    <property type="match status" value="1"/>
</dbReference>
<organism evidence="4 5">
    <name type="scientific">Pseudobythopirellula maris</name>
    <dbReference type="NCBI Taxonomy" id="2527991"/>
    <lineage>
        <taxon>Bacteria</taxon>
        <taxon>Pseudomonadati</taxon>
        <taxon>Planctomycetota</taxon>
        <taxon>Planctomycetia</taxon>
        <taxon>Pirellulales</taxon>
        <taxon>Lacipirellulaceae</taxon>
        <taxon>Pseudobythopirellula</taxon>
    </lineage>
</organism>
<name>A0A5C5ZFY7_9BACT</name>
<evidence type="ECO:0000259" key="2">
    <source>
        <dbReference type="SMART" id="SM00942"/>
    </source>
</evidence>
<dbReference type="Gene3D" id="3.30.720.160">
    <property type="entry name" value="Bifunctional DNA primase/polymerase, N-terminal"/>
    <property type="match status" value="1"/>
</dbReference>
<evidence type="ECO:0000313" key="4">
    <source>
        <dbReference type="EMBL" id="TWT86242.1"/>
    </source>
</evidence>